<protein>
    <recommendedName>
        <fullName evidence="7">TRAP transporter small permease protein</fullName>
    </recommendedName>
</protein>
<dbReference type="EMBL" id="AONH01000014">
    <property type="protein sequence ID" value="KGM87426.1"/>
    <property type="molecule type" value="Genomic_DNA"/>
</dbReference>
<keyword evidence="6 7" id="KW-0472">Membrane</keyword>
<keyword evidence="2 7" id="KW-0813">Transport</keyword>
<evidence type="ECO:0000256" key="2">
    <source>
        <dbReference type="ARBA" id="ARBA00022448"/>
    </source>
</evidence>
<comment type="subcellular location">
    <subcellularLocation>
        <location evidence="7">Cell inner membrane</location>
        <topology evidence="7">Multi-pass membrane protein</topology>
    </subcellularLocation>
    <subcellularLocation>
        <location evidence="1">Cell membrane</location>
        <topology evidence="1">Multi-pass membrane protein</topology>
    </subcellularLocation>
</comment>
<dbReference type="GO" id="GO:0005886">
    <property type="term" value="C:plasma membrane"/>
    <property type="evidence" value="ECO:0007669"/>
    <property type="project" value="UniProtKB-SubCell"/>
</dbReference>
<comment type="similarity">
    <text evidence="7">Belongs to the TRAP transporter small permease family.</text>
</comment>
<dbReference type="Proteomes" id="UP000030021">
    <property type="component" value="Unassembled WGS sequence"/>
</dbReference>
<feature type="transmembrane region" description="Helical" evidence="7">
    <location>
        <begin position="90"/>
        <end position="110"/>
    </location>
</feature>
<reference evidence="9 10" key="1">
    <citation type="submission" date="2013-01" db="EMBL/GenBank/DDBJ databases">
        <authorList>
            <person name="Fiebig A."/>
            <person name="Goeker M."/>
            <person name="Klenk H.-P.P."/>
        </authorList>
    </citation>
    <scope>NUCLEOTIDE SEQUENCE [LARGE SCALE GENOMIC DNA]</scope>
    <source>
        <strain evidence="9 10">DSM 17069</strain>
    </source>
</reference>
<evidence type="ECO:0000256" key="5">
    <source>
        <dbReference type="ARBA" id="ARBA00022989"/>
    </source>
</evidence>
<keyword evidence="5 7" id="KW-1133">Transmembrane helix</keyword>
<dbReference type="PATRIC" id="fig|1288298.3.peg.2758"/>
<comment type="caution">
    <text evidence="9">The sequence shown here is derived from an EMBL/GenBank/DDBJ whole genome shotgun (WGS) entry which is preliminary data.</text>
</comment>
<evidence type="ECO:0000256" key="3">
    <source>
        <dbReference type="ARBA" id="ARBA00022475"/>
    </source>
</evidence>
<dbReference type="AlphaFoldDB" id="A0A0A0HKL5"/>
<dbReference type="OrthoDB" id="6104548at2"/>
<gene>
    <name evidence="9" type="ORF">rosmuc_02740</name>
</gene>
<keyword evidence="3" id="KW-1003">Cell membrane</keyword>
<feature type="domain" description="Tripartite ATP-independent periplasmic transporters DctQ component" evidence="8">
    <location>
        <begin position="27"/>
        <end position="156"/>
    </location>
</feature>
<keyword evidence="7" id="KW-0997">Cell inner membrane</keyword>
<feature type="transmembrane region" description="Helical" evidence="7">
    <location>
        <begin position="43"/>
        <end position="69"/>
    </location>
</feature>
<comment type="function">
    <text evidence="7">Part of the tripartite ATP-independent periplasmic (TRAP) transport system.</text>
</comment>
<dbReference type="eggNOG" id="COG3090">
    <property type="taxonomic scope" value="Bacteria"/>
</dbReference>
<proteinExistence type="inferred from homology"/>
<evidence type="ECO:0000313" key="9">
    <source>
        <dbReference type="EMBL" id="KGM87426.1"/>
    </source>
</evidence>
<evidence type="ECO:0000256" key="4">
    <source>
        <dbReference type="ARBA" id="ARBA00022692"/>
    </source>
</evidence>
<dbReference type="RefSeq" id="WP_052115374.1">
    <property type="nucleotide sequence ID" value="NZ_KN293981.1"/>
</dbReference>
<evidence type="ECO:0000256" key="1">
    <source>
        <dbReference type="ARBA" id="ARBA00004651"/>
    </source>
</evidence>
<evidence type="ECO:0000259" key="8">
    <source>
        <dbReference type="Pfam" id="PF04290"/>
    </source>
</evidence>
<keyword evidence="4 7" id="KW-0812">Transmembrane</keyword>
<evidence type="ECO:0000256" key="6">
    <source>
        <dbReference type="ARBA" id="ARBA00023136"/>
    </source>
</evidence>
<feature type="transmembrane region" description="Helical" evidence="7">
    <location>
        <begin position="12"/>
        <end position="37"/>
    </location>
</feature>
<name>A0A0A0HKL5_9RHOB</name>
<organism evidence="9 10">
    <name type="scientific">Roseovarius mucosus DSM 17069</name>
    <dbReference type="NCBI Taxonomy" id="1288298"/>
    <lineage>
        <taxon>Bacteria</taxon>
        <taxon>Pseudomonadati</taxon>
        <taxon>Pseudomonadota</taxon>
        <taxon>Alphaproteobacteria</taxon>
        <taxon>Rhodobacterales</taxon>
        <taxon>Roseobacteraceae</taxon>
        <taxon>Roseovarius</taxon>
    </lineage>
</organism>
<feature type="transmembrane region" description="Helical" evidence="7">
    <location>
        <begin position="130"/>
        <end position="151"/>
    </location>
</feature>
<dbReference type="Pfam" id="PF04290">
    <property type="entry name" value="DctQ"/>
    <property type="match status" value="1"/>
</dbReference>
<accession>A0A0A0HKL5</accession>
<dbReference type="InterPro" id="IPR055348">
    <property type="entry name" value="DctQ"/>
</dbReference>
<comment type="subunit">
    <text evidence="7">The complex comprises the extracytoplasmic solute receptor protein and the two transmembrane proteins.</text>
</comment>
<evidence type="ECO:0000256" key="7">
    <source>
        <dbReference type="RuleBase" id="RU369079"/>
    </source>
</evidence>
<evidence type="ECO:0000313" key="10">
    <source>
        <dbReference type="Proteomes" id="UP000030021"/>
    </source>
</evidence>
<dbReference type="HOGENOM" id="CLU_086356_6_0_5"/>
<dbReference type="GO" id="GO:0022857">
    <property type="term" value="F:transmembrane transporter activity"/>
    <property type="evidence" value="ECO:0007669"/>
    <property type="project" value="UniProtKB-UniRule"/>
</dbReference>
<sequence>MVDLLRKLDAGLIGILNVVVIVTSLAITGLILFLVLARFVLGWSVVGVLELATLSAMWLYMCGAVVAARNHEHLVVDFLALSLKNPKHKALHTFAVSVVMVVLSLFFLSLANDMVAWSIKRPQTTAALSIPLIVPQSAIVLAAILCAVFAVRDAIVAAAAVFGRADQSAGEV</sequence>